<dbReference type="Proteomes" id="UP001595616">
    <property type="component" value="Unassembled WGS sequence"/>
</dbReference>
<organism evidence="1 2">
    <name type="scientific">Lacihabitans lacunae</name>
    <dbReference type="NCBI Taxonomy" id="1028214"/>
    <lineage>
        <taxon>Bacteria</taxon>
        <taxon>Pseudomonadati</taxon>
        <taxon>Bacteroidota</taxon>
        <taxon>Cytophagia</taxon>
        <taxon>Cytophagales</taxon>
        <taxon>Leadbetterellaceae</taxon>
        <taxon>Lacihabitans</taxon>
    </lineage>
</organism>
<comment type="caution">
    <text evidence="1">The sequence shown here is derived from an EMBL/GenBank/DDBJ whole genome shotgun (WGS) entry which is preliminary data.</text>
</comment>
<accession>A0ABV7YVY9</accession>
<dbReference type="InterPro" id="IPR032466">
    <property type="entry name" value="Metal_Hydrolase"/>
</dbReference>
<dbReference type="PIRSF" id="PIRSF005902">
    <property type="entry name" value="DNase_TatD"/>
    <property type="match status" value="1"/>
</dbReference>
<keyword evidence="2" id="KW-1185">Reference proteome</keyword>
<name>A0ABV7YVY9_9BACT</name>
<proteinExistence type="predicted"/>
<dbReference type="PANTHER" id="PTHR47176:SF1">
    <property type="entry name" value="OS04G0577500 PROTEIN"/>
    <property type="match status" value="1"/>
</dbReference>
<gene>
    <name evidence="1" type="ORF">ACFOOI_07035</name>
</gene>
<dbReference type="Gene3D" id="3.20.20.140">
    <property type="entry name" value="Metal-dependent hydrolases"/>
    <property type="match status" value="1"/>
</dbReference>
<dbReference type="EMBL" id="JBHRYQ010000001">
    <property type="protein sequence ID" value="MFC3810398.1"/>
    <property type="molecule type" value="Genomic_DNA"/>
</dbReference>
<dbReference type="EC" id="3.1.-.-" evidence="1"/>
<evidence type="ECO:0000313" key="1">
    <source>
        <dbReference type="EMBL" id="MFC3810398.1"/>
    </source>
</evidence>
<dbReference type="GO" id="GO:0016787">
    <property type="term" value="F:hydrolase activity"/>
    <property type="evidence" value="ECO:0007669"/>
    <property type="project" value="UniProtKB-KW"/>
</dbReference>
<dbReference type="SUPFAM" id="SSF51556">
    <property type="entry name" value="Metallo-dependent hydrolases"/>
    <property type="match status" value="1"/>
</dbReference>
<dbReference type="InterPro" id="IPR001130">
    <property type="entry name" value="TatD-like"/>
</dbReference>
<sequence>MIDIHTHSIEKSENVKKHFNVIVKLPVGENAESDDLMAFDYLSVGIHPWFIETDRIKEQYELLESYLGLAQVKFLGEIGLDKIKGPDFKIQQEVFIKQIRLAERFKKPVIIHCVRAFNELLGIQKLIKPKVPMIIHGFNKKKEVAHTLLQKGFYLSFGKDLLSQKHVKEAFLATDLDRVFFETDDADLNVKDIYQEASALLGISINELEEKIYNNYLELFL</sequence>
<protein>
    <submittedName>
        <fullName evidence="1">TatD family hydrolase</fullName>
        <ecNumber evidence="1">3.1.-.-</ecNumber>
    </submittedName>
</protein>
<reference evidence="2" key="1">
    <citation type="journal article" date="2019" name="Int. J. Syst. Evol. Microbiol.">
        <title>The Global Catalogue of Microorganisms (GCM) 10K type strain sequencing project: providing services to taxonomists for standard genome sequencing and annotation.</title>
        <authorList>
            <consortium name="The Broad Institute Genomics Platform"/>
            <consortium name="The Broad Institute Genome Sequencing Center for Infectious Disease"/>
            <person name="Wu L."/>
            <person name="Ma J."/>
        </authorList>
    </citation>
    <scope>NUCLEOTIDE SEQUENCE [LARGE SCALE GENOMIC DNA]</scope>
    <source>
        <strain evidence="2">CECT 7956</strain>
    </source>
</reference>
<dbReference type="Pfam" id="PF01026">
    <property type="entry name" value="TatD_DNase"/>
    <property type="match status" value="1"/>
</dbReference>
<keyword evidence="1" id="KW-0378">Hydrolase</keyword>
<dbReference type="PANTHER" id="PTHR47176">
    <property type="entry name" value="OSJNBA0020J04.13 PROTEIN"/>
    <property type="match status" value="1"/>
</dbReference>
<dbReference type="RefSeq" id="WP_379836504.1">
    <property type="nucleotide sequence ID" value="NZ_JBHRYQ010000001.1"/>
</dbReference>
<evidence type="ECO:0000313" key="2">
    <source>
        <dbReference type="Proteomes" id="UP001595616"/>
    </source>
</evidence>